<name>A0A1F7U7C3_9BACT</name>
<evidence type="ECO:0000256" key="6">
    <source>
        <dbReference type="ARBA" id="ARBA00023134"/>
    </source>
</evidence>
<dbReference type="Pfam" id="PF04760">
    <property type="entry name" value="IF2_N"/>
    <property type="match status" value="1"/>
</dbReference>
<gene>
    <name evidence="10" type="ORF">A3D72_03205</name>
</gene>
<feature type="non-terminal residue" evidence="10">
    <location>
        <position position="650"/>
    </location>
</feature>
<keyword evidence="3 8" id="KW-0396">Initiation factor</keyword>
<evidence type="ECO:0000256" key="7">
    <source>
        <dbReference type="NCBIfam" id="TIGR00487"/>
    </source>
</evidence>
<dbReference type="Gene3D" id="3.40.50.300">
    <property type="entry name" value="P-loop containing nucleotide triphosphate hydrolases"/>
    <property type="match status" value="1"/>
</dbReference>
<comment type="similarity">
    <text evidence="1 8">Belongs to the TRAFAC class translation factor GTPase superfamily. Classic translation factor GTPase family. IF-2 subfamily.</text>
</comment>
<dbReference type="SUPFAM" id="SSF52156">
    <property type="entry name" value="Initiation factor IF2/eIF5b, domain 3"/>
    <property type="match status" value="1"/>
</dbReference>
<dbReference type="EMBL" id="MGDZ01000021">
    <property type="protein sequence ID" value="OGL73738.1"/>
    <property type="molecule type" value="Genomic_DNA"/>
</dbReference>
<dbReference type="PROSITE" id="PS51722">
    <property type="entry name" value="G_TR_2"/>
    <property type="match status" value="1"/>
</dbReference>
<dbReference type="CDD" id="cd03702">
    <property type="entry name" value="IF2_mtIF2_II"/>
    <property type="match status" value="1"/>
</dbReference>
<dbReference type="SUPFAM" id="SSF50447">
    <property type="entry name" value="Translation proteins"/>
    <property type="match status" value="2"/>
</dbReference>
<evidence type="ECO:0000256" key="4">
    <source>
        <dbReference type="ARBA" id="ARBA00022741"/>
    </source>
</evidence>
<dbReference type="InterPro" id="IPR036925">
    <property type="entry name" value="TIF_IF2_dom3_sf"/>
</dbReference>
<evidence type="ECO:0000313" key="10">
    <source>
        <dbReference type="EMBL" id="OGL73738.1"/>
    </source>
</evidence>
<evidence type="ECO:0000256" key="3">
    <source>
        <dbReference type="ARBA" id="ARBA00022540"/>
    </source>
</evidence>
<dbReference type="Gene3D" id="2.40.30.10">
    <property type="entry name" value="Translation factors"/>
    <property type="match status" value="2"/>
</dbReference>
<evidence type="ECO:0000256" key="1">
    <source>
        <dbReference type="ARBA" id="ARBA00007733"/>
    </source>
</evidence>
<feature type="domain" description="Tr-type G" evidence="9">
    <location>
        <begin position="166"/>
        <end position="341"/>
    </location>
</feature>
<dbReference type="Pfam" id="PF11987">
    <property type="entry name" value="IF-2"/>
    <property type="match status" value="1"/>
</dbReference>
<organism evidence="10 11">
    <name type="scientific">Candidatus Uhrbacteria bacterium RIFCSPHIGHO2_02_FULL_57_19</name>
    <dbReference type="NCBI Taxonomy" id="1802391"/>
    <lineage>
        <taxon>Bacteria</taxon>
        <taxon>Candidatus Uhriibacteriota</taxon>
    </lineage>
</organism>
<dbReference type="GO" id="GO:0005737">
    <property type="term" value="C:cytoplasm"/>
    <property type="evidence" value="ECO:0007669"/>
    <property type="project" value="UniProtKB-UniRule"/>
</dbReference>
<dbReference type="InterPro" id="IPR044145">
    <property type="entry name" value="IF2_II"/>
</dbReference>
<dbReference type="GO" id="GO:0003924">
    <property type="term" value="F:GTPase activity"/>
    <property type="evidence" value="ECO:0007669"/>
    <property type="project" value="InterPro"/>
</dbReference>
<dbReference type="Pfam" id="PF00009">
    <property type="entry name" value="GTP_EFTU"/>
    <property type="match status" value="1"/>
</dbReference>
<dbReference type="InterPro" id="IPR000178">
    <property type="entry name" value="TF_IF2_bacterial-like"/>
</dbReference>
<dbReference type="FunFam" id="3.40.50.300:FF:000019">
    <property type="entry name" value="Translation initiation factor IF-2"/>
    <property type="match status" value="1"/>
</dbReference>
<dbReference type="Gene3D" id="3.40.50.10050">
    <property type="entry name" value="Translation initiation factor IF- 2, domain 3"/>
    <property type="match status" value="1"/>
</dbReference>
<reference evidence="10 11" key="1">
    <citation type="journal article" date="2016" name="Nat. Commun.">
        <title>Thousands of microbial genomes shed light on interconnected biogeochemical processes in an aquifer system.</title>
        <authorList>
            <person name="Anantharaman K."/>
            <person name="Brown C.T."/>
            <person name="Hug L.A."/>
            <person name="Sharon I."/>
            <person name="Castelle C.J."/>
            <person name="Probst A.J."/>
            <person name="Thomas B.C."/>
            <person name="Singh A."/>
            <person name="Wilkins M.J."/>
            <person name="Karaoz U."/>
            <person name="Brodie E.L."/>
            <person name="Williams K.H."/>
            <person name="Hubbard S.S."/>
            <person name="Banfield J.F."/>
        </authorList>
    </citation>
    <scope>NUCLEOTIDE SEQUENCE [LARGE SCALE GENOMIC DNA]</scope>
</reference>
<evidence type="ECO:0000256" key="5">
    <source>
        <dbReference type="ARBA" id="ARBA00022917"/>
    </source>
</evidence>
<dbReference type="AlphaFoldDB" id="A0A1F7U7C3"/>
<accession>A0A1F7U7C3</accession>
<dbReference type="Pfam" id="PF22042">
    <property type="entry name" value="EF-G_D2"/>
    <property type="match status" value="1"/>
</dbReference>
<evidence type="ECO:0000313" key="11">
    <source>
        <dbReference type="Proteomes" id="UP000176303"/>
    </source>
</evidence>
<dbReference type="InterPro" id="IPR015760">
    <property type="entry name" value="TIF_IF2"/>
</dbReference>
<dbReference type="GO" id="GO:0003743">
    <property type="term" value="F:translation initiation factor activity"/>
    <property type="evidence" value="ECO:0007669"/>
    <property type="project" value="UniProtKB-UniRule"/>
</dbReference>
<evidence type="ECO:0000259" key="9">
    <source>
        <dbReference type="PROSITE" id="PS51722"/>
    </source>
</evidence>
<dbReference type="HAMAP" id="MF_00100_B">
    <property type="entry name" value="IF_2_B"/>
    <property type="match status" value="1"/>
</dbReference>
<dbReference type="InterPro" id="IPR005225">
    <property type="entry name" value="Small_GTP-bd"/>
</dbReference>
<keyword evidence="4" id="KW-0547">Nucleotide-binding</keyword>
<dbReference type="SUPFAM" id="SSF52540">
    <property type="entry name" value="P-loop containing nucleoside triphosphate hydrolases"/>
    <property type="match status" value="1"/>
</dbReference>
<dbReference type="PANTHER" id="PTHR43381:SF5">
    <property type="entry name" value="TR-TYPE G DOMAIN-CONTAINING PROTEIN"/>
    <property type="match status" value="1"/>
</dbReference>
<keyword evidence="6" id="KW-0342">GTP-binding</keyword>
<dbReference type="InterPro" id="IPR053905">
    <property type="entry name" value="EF-G-like_DII"/>
</dbReference>
<dbReference type="InterPro" id="IPR027417">
    <property type="entry name" value="P-loop_NTPase"/>
</dbReference>
<protein>
    <recommendedName>
        <fullName evidence="2 7">Translation initiation factor IF-2</fullName>
    </recommendedName>
</protein>
<dbReference type="CDD" id="cd01887">
    <property type="entry name" value="IF2_eIF5B"/>
    <property type="match status" value="1"/>
</dbReference>
<dbReference type="STRING" id="1802391.A3D72_03205"/>
<dbReference type="InterPro" id="IPR023115">
    <property type="entry name" value="TIF_IF2_dom3"/>
</dbReference>
<dbReference type="NCBIfam" id="TIGR00487">
    <property type="entry name" value="IF-2"/>
    <property type="match status" value="1"/>
</dbReference>
<dbReference type="GO" id="GO:0005525">
    <property type="term" value="F:GTP binding"/>
    <property type="evidence" value="ECO:0007669"/>
    <property type="project" value="UniProtKB-KW"/>
</dbReference>
<keyword evidence="5 8" id="KW-0648">Protein biosynthesis</keyword>
<dbReference type="InterPro" id="IPR009000">
    <property type="entry name" value="Transl_B-barrel_sf"/>
</dbReference>
<comment type="function">
    <text evidence="8">One of the essential components for the initiation of protein synthesis. Protects formylmethionyl-tRNA from spontaneous hydrolysis and promotes its binding to the 30S ribosomal subunits. Also involved in the hydrolysis of GTP during the formation of the 70S ribosomal complex.</text>
</comment>
<dbReference type="FunFam" id="3.40.50.10050:FF:000001">
    <property type="entry name" value="Translation initiation factor IF-2"/>
    <property type="match status" value="1"/>
</dbReference>
<sequence length="650" mass="70269">MNVTELARKLRMHPEELKTRLPELGFDVGMRAIKVDDRIAQKIIQQWPILRRQIEKKRQMEKEEKIAEDVRKVAEAAPPVKIPAVVTVRDFALRLGLPVTRVIQELMKNGILASLNERLDFETASIVAEDLGFRVEREEEESGVALVVEDRIRALVEAEEKDKLVARPPVIVVMGHVDHGKTKLLDFIRKTNVMAGEAGGITQHIGAYQATKNGRLITFVDTPGHEAFTAMRSRGARIADIAILVVAADDGVQPQTKEAVNIIKAAGIPFAVAINKIDKPDADPERVKRELSEVEVIPEEWGGKVSMIPISAKTGAGIDKLLEIILLIADLEKEKIVANPERRAVGTVIESHVDKGEGPVATVLIQAGTLRAGEDLAVGNSLYGRVRAMKDFRGAIVKSALPGTPVRIIGIKVAPSVGDIVEVPENAKELERVRPAKAAGEKMATVERRAAVLETEETKAVATVNLVLRADVLGSLEAVITSLEKFKHPEVAPNVVGKGLGNVTEADVLRAEAAKATVLGFNVLIPQPVANLAAEKGVVIKTFKIIYDLLEEVRAALEALLQPEVIRTTLGKIKILAIFRSEKDAQIVGGLVADGKAVLGGRVRIIRGEAEEGLGEVASLQAGKRDVPEVRAGTECGMKIKTKTAVQVGD</sequence>
<dbReference type="Proteomes" id="UP000176303">
    <property type="component" value="Unassembled WGS sequence"/>
</dbReference>
<comment type="caution">
    <text evidence="10">The sequence shown here is derived from an EMBL/GenBank/DDBJ whole genome shotgun (WGS) entry which is preliminary data.</text>
</comment>
<dbReference type="InterPro" id="IPR000795">
    <property type="entry name" value="T_Tr_GTP-bd_dom"/>
</dbReference>
<evidence type="ECO:0000256" key="2">
    <source>
        <dbReference type="ARBA" id="ARBA00020675"/>
    </source>
</evidence>
<dbReference type="PANTHER" id="PTHR43381">
    <property type="entry name" value="TRANSLATION INITIATION FACTOR IF-2-RELATED"/>
    <property type="match status" value="1"/>
</dbReference>
<proteinExistence type="inferred from homology"/>
<dbReference type="InterPro" id="IPR006847">
    <property type="entry name" value="IF2_N"/>
</dbReference>
<dbReference type="NCBIfam" id="TIGR00231">
    <property type="entry name" value="small_GTP"/>
    <property type="match status" value="1"/>
</dbReference>
<evidence type="ECO:0000256" key="8">
    <source>
        <dbReference type="RuleBase" id="RU000644"/>
    </source>
</evidence>